<dbReference type="Proteomes" id="UP000031258">
    <property type="component" value="Unassembled WGS sequence"/>
</dbReference>
<name>A0A0C1QP27_9RICK</name>
<proteinExistence type="predicted"/>
<dbReference type="AlphaFoldDB" id="A0A0C1QP27"/>
<dbReference type="STRING" id="86105.NF27_CJ00030"/>
<sequence>MILLCVRWYSRYRLSYRNLAELMEERGLNICPSTIYRWVQHYGPEIQKKVSCFLKSTNSSWYLDETYIKVKGVLPPYNSSMNRLVNR</sequence>
<organism evidence="1 2">
    <name type="scientific">Candidatus Jidaibacter acanthamoebae</name>
    <dbReference type="NCBI Taxonomy" id="86105"/>
    <lineage>
        <taxon>Bacteria</taxon>
        <taxon>Pseudomonadati</taxon>
        <taxon>Pseudomonadota</taxon>
        <taxon>Alphaproteobacteria</taxon>
        <taxon>Rickettsiales</taxon>
        <taxon>Candidatus Midichloriaceae</taxon>
        <taxon>Candidatus Jidaibacter</taxon>
    </lineage>
</organism>
<reference evidence="1 2" key="1">
    <citation type="submission" date="2014-11" db="EMBL/GenBank/DDBJ databases">
        <title>A Rickettsiales Symbiont of Amoebae With Ancient Features.</title>
        <authorList>
            <person name="Schulz F."/>
            <person name="Martijn J."/>
            <person name="Wascher F."/>
            <person name="Kostanjsek R."/>
            <person name="Ettema T.J."/>
            <person name="Horn M."/>
        </authorList>
    </citation>
    <scope>NUCLEOTIDE SEQUENCE [LARGE SCALE GENOMIC DNA]</scope>
    <source>
        <strain evidence="1 2">UWC36</strain>
    </source>
</reference>
<evidence type="ECO:0000313" key="1">
    <source>
        <dbReference type="EMBL" id="KIE05818.1"/>
    </source>
</evidence>
<keyword evidence="2" id="KW-1185">Reference proteome</keyword>
<dbReference type="EMBL" id="JSWE01000061">
    <property type="protein sequence ID" value="KIE05818.1"/>
    <property type="molecule type" value="Genomic_DNA"/>
</dbReference>
<dbReference type="PANTHER" id="PTHR35528:SF3">
    <property type="entry name" value="BLL1675 PROTEIN"/>
    <property type="match status" value="1"/>
</dbReference>
<dbReference type="PANTHER" id="PTHR35528">
    <property type="entry name" value="BLL1675 PROTEIN"/>
    <property type="match status" value="1"/>
</dbReference>
<evidence type="ECO:0000313" key="2">
    <source>
        <dbReference type="Proteomes" id="UP000031258"/>
    </source>
</evidence>
<dbReference type="InterPro" id="IPR052183">
    <property type="entry name" value="IS_Transposase"/>
</dbReference>
<gene>
    <name evidence="1" type="ORF">NF27_CJ00030</name>
</gene>
<comment type="caution">
    <text evidence="1">The sequence shown here is derived from an EMBL/GenBank/DDBJ whole genome shotgun (WGS) entry which is preliminary data.</text>
</comment>
<accession>A0A0C1QP27</accession>
<protein>
    <submittedName>
        <fullName evidence="1">Transposase</fullName>
    </submittedName>
</protein>